<evidence type="ECO:0000313" key="3">
    <source>
        <dbReference type="EnsemblMetazoa" id="ASIC016962-PA"/>
    </source>
</evidence>
<dbReference type="EMBL" id="KE525342">
    <property type="protein sequence ID" value="KFB48961.1"/>
    <property type="molecule type" value="Genomic_DNA"/>
</dbReference>
<dbReference type="Proteomes" id="UP000030765">
    <property type="component" value="Unassembled WGS sequence"/>
</dbReference>
<reference evidence="3" key="2">
    <citation type="submission" date="2020-05" db="UniProtKB">
        <authorList>
            <consortium name="EnsemblMetazoa"/>
        </authorList>
    </citation>
    <scope>IDENTIFICATION</scope>
</reference>
<accession>A0A084WFG7</accession>
<evidence type="ECO:0000313" key="2">
    <source>
        <dbReference type="EMBL" id="KFB48961.1"/>
    </source>
</evidence>
<dbReference type="EnsemblMetazoa" id="ASIC016962-RA">
    <property type="protein sequence ID" value="ASIC016962-PA"/>
    <property type="gene ID" value="ASIC016962"/>
</dbReference>
<keyword evidence="1" id="KW-0472">Membrane</keyword>
<keyword evidence="1" id="KW-0812">Transmembrane</keyword>
<dbReference type="VEuPathDB" id="VectorBase:ASIC016962"/>
<dbReference type="EMBL" id="ATLV01023349">
    <property type="status" value="NOT_ANNOTATED_CDS"/>
    <property type="molecule type" value="Genomic_DNA"/>
</dbReference>
<keyword evidence="1" id="KW-1133">Transmembrane helix</keyword>
<gene>
    <name evidence="2" type="ORF">ZHAS_00016962</name>
</gene>
<feature type="transmembrane region" description="Helical" evidence="1">
    <location>
        <begin position="20"/>
        <end position="44"/>
    </location>
</feature>
<name>A0A084WFG7_ANOSI</name>
<dbReference type="AlphaFoldDB" id="A0A084WFG7"/>
<organism evidence="2">
    <name type="scientific">Anopheles sinensis</name>
    <name type="common">Mosquito</name>
    <dbReference type="NCBI Taxonomy" id="74873"/>
    <lineage>
        <taxon>Eukaryota</taxon>
        <taxon>Metazoa</taxon>
        <taxon>Ecdysozoa</taxon>
        <taxon>Arthropoda</taxon>
        <taxon>Hexapoda</taxon>
        <taxon>Insecta</taxon>
        <taxon>Pterygota</taxon>
        <taxon>Neoptera</taxon>
        <taxon>Endopterygota</taxon>
        <taxon>Diptera</taxon>
        <taxon>Nematocera</taxon>
        <taxon>Culicoidea</taxon>
        <taxon>Culicidae</taxon>
        <taxon>Anophelinae</taxon>
        <taxon>Anopheles</taxon>
    </lineage>
</organism>
<proteinExistence type="predicted"/>
<reference evidence="2 4" key="1">
    <citation type="journal article" date="2014" name="BMC Genomics">
        <title>Genome sequence of Anopheles sinensis provides insight into genetics basis of mosquito competence for malaria parasites.</title>
        <authorList>
            <person name="Zhou D."/>
            <person name="Zhang D."/>
            <person name="Ding G."/>
            <person name="Shi L."/>
            <person name="Hou Q."/>
            <person name="Ye Y."/>
            <person name="Xu Y."/>
            <person name="Zhou H."/>
            <person name="Xiong C."/>
            <person name="Li S."/>
            <person name="Yu J."/>
            <person name="Hong S."/>
            <person name="Yu X."/>
            <person name="Zou P."/>
            <person name="Chen C."/>
            <person name="Chang X."/>
            <person name="Wang W."/>
            <person name="Lv Y."/>
            <person name="Sun Y."/>
            <person name="Ma L."/>
            <person name="Shen B."/>
            <person name="Zhu C."/>
        </authorList>
    </citation>
    <scope>NUCLEOTIDE SEQUENCE [LARGE SCALE GENOMIC DNA]</scope>
</reference>
<evidence type="ECO:0000313" key="4">
    <source>
        <dbReference type="Proteomes" id="UP000030765"/>
    </source>
</evidence>
<keyword evidence="4" id="KW-1185">Reference proteome</keyword>
<sequence>MEYNNVQLVVERLPAFKVPALPSLVTFLAGVFWAGFAAIAIALARFRKGHEGIGCAMSRRVAQTNFNMLPNSHSVHCFIPVGPVNLRPVHWSGLLGMRQSPVGVEVHRSLSTRHRNRLGSRFHILLELHRCFCLFGLNFGSIGRGETSQATIVPTCKPTEAAARSMPGTVVDCGLLVKVSPLHRDATHATPTPKGFGWWRPIETFSNAARTRRPGRGRGMDHHWYLSRELLPTGKAAKLGSILDRHPGL</sequence>
<protein>
    <submittedName>
        <fullName evidence="2 3">Uncharacterized protein</fullName>
    </submittedName>
</protein>
<evidence type="ECO:0000256" key="1">
    <source>
        <dbReference type="SAM" id="Phobius"/>
    </source>
</evidence>